<feature type="binding site" evidence="5">
    <location>
        <position position="156"/>
    </location>
    <ligand>
        <name>xanthine</name>
        <dbReference type="ChEBI" id="CHEBI:17712"/>
    </ligand>
</feature>
<dbReference type="InterPro" id="IPR029057">
    <property type="entry name" value="PRTase-like"/>
</dbReference>
<keyword evidence="9" id="KW-1185">Reference proteome</keyword>
<gene>
    <name evidence="5" type="primary">xpt</name>
    <name evidence="8" type="ORF">ACFSOY_10165</name>
</gene>
<dbReference type="NCBIfam" id="TIGR01744">
    <property type="entry name" value="XPRTase"/>
    <property type="match status" value="1"/>
</dbReference>
<dbReference type="EC" id="2.4.2.22" evidence="5 6"/>
<dbReference type="Pfam" id="PF00156">
    <property type="entry name" value="Pribosyltran"/>
    <property type="match status" value="1"/>
</dbReference>
<comment type="pathway">
    <text evidence="5">Purine metabolism; XMP biosynthesis via salvage pathway; XMP from xanthine: step 1/1.</text>
</comment>
<feature type="binding site" evidence="5">
    <location>
        <position position="27"/>
    </location>
    <ligand>
        <name>xanthine</name>
        <dbReference type="ChEBI" id="CHEBI:17712"/>
    </ligand>
</feature>
<dbReference type="InterPro" id="IPR010079">
    <property type="entry name" value="Xanthine_PRibTrfase"/>
</dbReference>
<name>A0ABW4ZXT9_9BACL</name>
<reference evidence="9" key="1">
    <citation type="journal article" date="2019" name="Int. J. Syst. Evol. Microbiol.">
        <title>The Global Catalogue of Microorganisms (GCM) 10K type strain sequencing project: providing services to taxonomists for standard genome sequencing and annotation.</title>
        <authorList>
            <consortium name="The Broad Institute Genomics Platform"/>
            <consortium name="The Broad Institute Genome Sequencing Center for Infectious Disease"/>
            <person name="Wu L."/>
            <person name="Ma J."/>
        </authorList>
    </citation>
    <scope>NUCLEOTIDE SEQUENCE [LARGE SCALE GENOMIC DNA]</scope>
    <source>
        <strain evidence="9">CGMCC 1.13574</strain>
    </source>
</reference>
<comment type="subcellular location">
    <subcellularLocation>
        <location evidence="5">Cytoplasm</location>
    </subcellularLocation>
</comment>
<dbReference type="InterPro" id="IPR000836">
    <property type="entry name" value="PRTase_dom"/>
</dbReference>
<evidence type="ECO:0000259" key="7">
    <source>
        <dbReference type="Pfam" id="PF00156"/>
    </source>
</evidence>
<comment type="similarity">
    <text evidence="5">Belongs to the purine/pyrimidine phosphoribosyltransferase family. Xpt subfamily.</text>
</comment>
<keyword evidence="4 5" id="KW-0660">Purine salvage</keyword>
<dbReference type="PANTHER" id="PTHR43864">
    <property type="entry name" value="HYPOXANTHINE/GUANINE PHOSPHORIBOSYLTRANSFERASE"/>
    <property type="match status" value="1"/>
</dbReference>
<evidence type="ECO:0000256" key="5">
    <source>
        <dbReference type="HAMAP-Rule" id="MF_01184"/>
    </source>
</evidence>
<dbReference type="RefSeq" id="WP_386046254.1">
    <property type="nucleotide sequence ID" value="NZ_JBHUIO010000005.1"/>
</dbReference>
<dbReference type="Proteomes" id="UP001597343">
    <property type="component" value="Unassembled WGS sequence"/>
</dbReference>
<feature type="domain" description="Phosphoribosyltransferase" evidence="7">
    <location>
        <begin position="49"/>
        <end position="156"/>
    </location>
</feature>
<dbReference type="EMBL" id="JBHUIO010000005">
    <property type="protein sequence ID" value="MFD2170364.1"/>
    <property type="molecule type" value="Genomic_DNA"/>
</dbReference>
<dbReference type="CDD" id="cd06223">
    <property type="entry name" value="PRTases_typeI"/>
    <property type="match status" value="1"/>
</dbReference>
<evidence type="ECO:0000313" key="8">
    <source>
        <dbReference type="EMBL" id="MFD2170364.1"/>
    </source>
</evidence>
<sequence length="198" mass="21838">MRRLQEQILRDGQALSNTVLKVDKFLNHQVDPELTMEIGREFALRFQGEPITKVLTIEASGIHFALATSVALGVPFIYAKKKKAVTLTEDLYTAEVFSFTRQETFQVSVSKRYLSEQDRVLIVDDFLATGDALLGLINIVGQSGAQLVGVGAVIEKSFQDGRGKLEAAGVRVHSLARIASMSPAHIEFIEEQEEGRSC</sequence>
<evidence type="ECO:0000256" key="4">
    <source>
        <dbReference type="ARBA" id="ARBA00022726"/>
    </source>
</evidence>
<feature type="binding site" evidence="5">
    <location>
        <begin position="128"/>
        <end position="132"/>
    </location>
    <ligand>
        <name>5-phospho-alpha-D-ribose 1-diphosphate</name>
        <dbReference type="ChEBI" id="CHEBI:58017"/>
    </ligand>
</feature>
<dbReference type="Gene3D" id="3.40.50.2020">
    <property type="match status" value="1"/>
</dbReference>
<keyword evidence="3 5" id="KW-0808">Transferase</keyword>
<comment type="catalytic activity">
    <reaction evidence="5">
        <text>XMP + diphosphate = xanthine + 5-phospho-alpha-D-ribose 1-diphosphate</text>
        <dbReference type="Rhea" id="RHEA:10800"/>
        <dbReference type="ChEBI" id="CHEBI:17712"/>
        <dbReference type="ChEBI" id="CHEBI:33019"/>
        <dbReference type="ChEBI" id="CHEBI:57464"/>
        <dbReference type="ChEBI" id="CHEBI:58017"/>
        <dbReference type="EC" id="2.4.2.22"/>
    </reaction>
</comment>
<organism evidence="8 9">
    <name type="scientific">Tumebacillus lipolyticus</name>
    <dbReference type="NCBI Taxonomy" id="1280370"/>
    <lineage>
        <taxon>Bacteria</taxon>
        <taxon>Bacillati</taxon>
        <taxon>Bacillota</taxon>
        <taxon>Bacilli</taxon>
        <taxon>Bacillales</taxon>
        <taxon>Alicyclobacillaceae</taxon>
        <taxon>Tumebacillus</taxon>
    </lineage>
</organism>
<comment type="function">
    <text evidence="5">Converts the preformed base xanthine, a product of nucleic acid breakdown, to xanthosine 5'-monophosphate (XMP), so it can be reused for RNA or DNA synthesis.</text>
</comment>
<keyword evidence="1 5" id="KW-0963">Cytoplasm</keyword>
<protein>
    <recommendedName>
        <fullName evidence="5 6">Xanthine phosphoribosyltransferase</fullName>
        <shortName evidence="5">XPRTase</shortName>
        <ecNumber evidence="5 6">2.4.2.22</ecNumber>
    </recommendedName>
</protein>
<dbReference type="SUPFAM" id="SSF53271">
    <property type="entry name" value="PRTase-like"/>
    <property type="match status" value="1"/>
</dbReference>
<evidence type="ECO:0000256" key="6">
    <source>
        <dbReference type="NCBIfam" id="TIGR01744"/>
    </source>
</evidence>
<evidence type="ECO:0000256" key="1">
    <source>
        <dbReference type="ARBA" id="ARBA00022490"/>
    </source>
</evidence>
<proteinExistence type="inferred from homology"/>
<dbReference type="GO" id="GO:0000310">
    <property type="term" value="F:xanthine phosphoribosyltransferase activity"/>
    <property type="evidence" value="ECO:0007669"/>
    <property type="project" value="UniProtKB-EC"/>
</dbReference>
<evidence type="ECO:0000256" key="2">
    <source>
        <dbReference type="ARBA" id="ARBA00022676"/>
    </source>
</evidence>
<dbReference type="NCBIfam" id="NF006671">
    <property type="entry name" value="PRK09219.1"/>
    <property type="match status" value="1"/>
</dbReference>
<dbReference type="InterPro" id="IPR050118">
    <property type="entry name" value="Pur/Pyrimidine_PRTase"/>
</dbReference>
<keyword evidence="2 5" id="KW-0328">Glycosyltransferase</keyword>
<evidence type="ECO:0000256" key="3">
    <source>
        <dbReference type="ARBA" id="ARBA00022679"/>
    </source>
</evidence>
<feature type="binding site" evidence="5">
    <location>
        <position position="20"/>
    </location>
    <ligand>
        <name>xanthine</name>
        <dbReference type="ChEBI" id="CHEBI:17712"/>
    </ligand>
</feature>
<dbReference type="PANTHER" id="PTHR43864:SF1">
    <property type="entry name" value="XANTHINE PHOSPHORIBOSYLTRANSFERASE"/>
    <property type="match status" value="1"/>
</dbReference>
<accession>A0ABW4ZXT9</accession>
<evidence type="ECO:0000313" key="9">
    <source>
        <dbReference type="Proteomes" id="UP001597343"/>
    </source>
</evidence>
<comment type="subunit">
    <text evidence="5">Homodimer.</text>
</comment>
<comment type="caution">
    <text evidence="8">The sequence shown here is derived from an EMBL/GenBank/DDBJ whole genome shotgun (WGS) entry which is preliminary data.</text>
</comment>
<dbReference type="HAMAP" id="MF_01184">
    <property type="entry name" value="XPRTase"/>
    <property type="match status" value="1"/>
</dbReference>